<name>A0A7S7LXR1_9BACT</name>
<dbReference type="EMBL" id="CP054492">
    <property type="protein sequence ID" value="QOY53335.1"/>
    <property type="molecule type" value="Genomic_DNA"/>
</dbReference>
<dbReference type="Proteomes" id="UP000593994">
    <property type="component" value="Chromosome"/>
</dbReference>
<evidence type="ECO:0000313" key="1">
    <source>
        <dbReference type="EMBL" id="QOY53335.1"/>
    </source>
</evidence>
<reference evidence="1 2" key="1">
    <citation type="submission" date="2020-05" db="EMBL/GenBank/DDBJ databases">
        <title>Sulfurimonas marisnigri, sp. nov., and Sulfurimonas baltica, sp. nov., manganese oxide reducing chemolithoautotrophs of the class Epsilonproteobacteria isolated from the pelagic redoxclines of the Black and Baltic Seas and emended description of the genus Sulfurimonas.</title>
        <authorList>
            <person name="Henkel J.V."/>
            <person name="Laudan C."/>
            <person name="Werner J."/>
            <person name="Neu T."/>
            <person name="Plewe S."/>
            <person name="Sproer C."/>
            <person name="Bunk B."/>
            <person name="Schulz-Vogt H.N."/>
        </authorList>
    </citation>
    <scope>NUCLEOTIDE SEQUENCE [LARGE SCALE GENOMIC DNA]</scope>
    <source>
        <strain evidence="1 2">GD2</strain>
    </source>
</reference>
<dbReference type="AlphaFoldDB" id="A0A7S7LXR1"/>
<organism evidence="1 2">
    <name type="scientific">Candidatus Sulfurimonas baltica</name>
    <dbReference type="NCBI Taxonomy" id="2740404"/>
    <lineage>
        <taxon>Bacteria</taxon>
        <taxon>Pseudomonadati</taxon>
        <taxon>Campylobacterota</taxon>
        <taxon>Epsilonproteobacteria</taxon>
        <taxon>Campylobacterales</taxon>
        <taxon>Sulfurimonadaceae</taxon>
        <taxon>Sulfurimonas</taxon>
    </lineage>
</organism>
<gene>
    <name evidence="1" type="ORF">HUE88_06595</name>
</gene>
<proteinExistence type="predicted"/>
<protein>
    <submittedName>
        <fullName evidence="1">DUF1302 family protein</fullName>
    </submittedName>
</protein>
<evidence type="ECO:0000313" key="2">
    <source>
        <dbReference type="Proteomes" id="UP000593994"/>
    </source>
</evidence>
<dbReference type="InterPro" id="IPR010727">
    <property type="entry name" value="DUF1302"/>
</dbReference>
<accession>A0A7S7LXR1</accession>
<dbReference type="Pfam" id="PF06980">
    <property type="entry name" value="DUF1302"/>
    <property type="match status" value="1"/>
</dbReference>
<dbReference type="RefSeq" id="WP_194372317.1">
    <property type="nucleotide sequence ID" value="NZ_CP054492.1"/>
</dbReference>
<dbReference type="KEGG" id="sbal:HUE88_06595"/>
<sequence length="475" mass="53589">MLHKVSIGLLFFLTCSNAQNIVEDDLGGFAAEIVKEKNVEISDDLAGFGEEVMLDSSTKNEDESIFSLGGNLAFKTSAGYKKHKVDGIEYSGINQAQTSLFIQLDSKLSEKWKMRISTNMFYDAIYDLYSHNNYSNDIKDDYKTQIRIDDAYIQGKINSRIDLKVGRQIVVWGKSDSLRVTDVINPLDNRLPGMTDIEDLRLSVGMAKLDYYFGKWNFSFIAIGENRIMIEAPPRSEFFPVDEIFPSAPNPFLELKIPSNSLNNMQYAMAANGVFSGWDLSFYAAHVLDQKWNFDNVQGSVPLSDITRVVNKIDMLGTAINIATGSWLLKSEIAYLSGVGYNSTADEKNRLDVLFGFDYMGIKDAVVSLEIVNRHIFNHEAQMRYQSDYVDKNEMQTALRFTKSYSNDTLNTSALLSMFGSSWENGGFARIWVEYEIMDGVSANVGIVDYIGGDRPFMEANKENDRVFADITYSF</sequence>
<keyword evidence="2" id="KW-1185">Reference proteome</keyword>